<keyword evidence="1" id="KW-1133">Transmembrane helix</keyword>
<keyword evidence="3" id="KW-1185">Reference proteome</keyword>
<evidence type="ECO:0000313" key="2">
    <source>
        <dbReference type="EMBL" id="APT73401.1"/>
    </source>
</evidence>
<protein>
    <recommendedName>
        <fullName evidence="4">DUF3307 domain-containing protein</fullName>
    </recommendedName>
</protein>
<feature type="transmembrane region" description="Helical" evidence="1">
    <location>
        <begin position="31"/>
        <end position="50"/>
    </location>
</feature>
<dbReference type="Pfam" id="PF11750">
    <property type="entry name" value="DUF3307"/>
    <property type="match status" value="1"/>
</dbReference>
<dbReference type="EMBL" id="CP007389">
    <property type="protein sequence ID" value="APT73401.1"/>
    <property type="molecule type" value="Genomic_DNA"/>
</dbReference>
<dbReference type="InterPro" id="IPR021737">
    <property type="entry name" value="Phage_phiKZ_Orf197"/>
</dbReference>
<reference evidence="2 3" key="1">
    <citation type="submission" date="2014-02" db="EMBL/GenBank/DDBJ databases">
        <title>Diversity of Thermotogales isolates from hydrothermal vents.</title>
        <authorList>
            <person name="Haverkamp T.H.A."/>
            <person name="Lossouarn J."/>
            <person name="Geslin C."/>
            <person name="Nesbo C.L."/>
        </authorList>
    </citation>
    <scope>NUCLEOTIDE SEQUENCE [LARGE SCALE GENOMIC DNA]</scope>
    <source>
        <strain evidence="2 3">431</strain>
    </source>
</reference>
<feature type="transmembrane region" description="Helical" evidence="1">
    <location>
        <begin position="90"/>
        <end position="109"/>
    </location>
</feature>
<dbReference type="RefSeq" id="WP_012056564.1">
    <property type="nucleotide sequence ID" value="NZ_CP007389.1"/>
</dbReference>
<organism evidence="2 3">
    <name type="scientific">Thermosipho melanesiensis</name>
    <dbReference type="NCBI Taxonomy" id="46541"/>
    <lineage>
        <taxon>Bacteria</taxon>
        <taxon>Thermotogati</taxon>
        <taxon>Thermotogota</taxon>
        <taxon>Thermotogae</taxon>
        <taxon>Thermotogales</taxon>
        <taxon>Fervidobacteriaceae</taxon>
        <taxon>Thermosipho</taxon>
    </lineage>
</organism>
<accession>A0ABM6GD31</accession>
<feature type="transmembrane region" description="Helical" evidence="1">
    <location>
        <begin position="56"/>
        <end position="78"/>
    </location>
</feature>
<evidence type="ECO:0008006" key="4">
    <source>
        <dbReference type="Google" id="ProtNLM"/>
    </source>
</evidence>
<keyword evidence="1" id="KW-0812">Transmembrane</keyword>
<evidence type="ECO:0000256" key="1">
    <source>
        <dbReference type="SAM" id="Phobius"/>
    </source>
</evidence>
<feature type="transmembrane region" description="Helical" evidence="1">
    <location>
        <begin position="191"/>
        <end position="208"/>
    </location>
</feature>
<proteinExistence type="predicted"/>
<feature type="transmembrane region" description="Helical" evidence="1">
    <location>
        <begin position="162"/>
        <end position="185"/>
    </location>
</feature>
<keyword evidence="1" id="KW-0472">Membrane</keyword>
<dbReference type="Proteomes" id="UP000185490">
    <property type="component" value="Chromosome"/>
</dbReference>
<feature type="transmembrane region" description="Helical" evidence="1">
    <location>
        <begin position="121"/>
        <end position="141"/>
    </location>
</feature>
<evidence type="ECO:0000313" key="3">
    <source>
        <dbReference type="Proteomes" id="UP000185490"/>
    </source>
</evidence>
<sequence>MDKFIHLFLGHLFGDYVFQTKWIATKKQKEIKVLLVHILIIFLSQVFFYLGRGFNLKILFCLLILSTVHFFIDLIKFINNEKTFFKSHTYYLIDQLLHFISLFIVTTFIPPNSFFFPKKLSVILISAVFNAYFLGIYSFFLKNNKIYQRDLLGYIIRGSFPIFYLFGLTTYSIYTLVTGVYSIYFLKKHQVISWALSTIFTMIFLEVML</sequence>
<name>A0ABM6GD31_9BACT</name>
<gene>
    <name evidence="2" type="ORF">BW47_01790</name>
</gene>